<feature type="region of interest" description="Disordered" evidence="1">
    <location>
        <begin position="205"/>
        <end position="240"/>
    </location>
</feature>
<protein>
    <submittedName>
        <fullName evidence="3">Uncharacterized protein</fullName>
    </submittedName>
</protein>
<evidence type="ECO:0000256" key="1">
    <source>
        <dbReference type="SAM" id="MobiDB-lite"/>
    </source>
</evidence>
<evidence type="ECO:0000313" key="3">
    <source>
        <dbReference type="EMBL" id="CAK7235158.1"/>
    </source>
</evidence>
<evidence type="ECO:0000313" key="4">
    <source>
        <dbReference type="Proteomes" id="UP001642406"/>
    </source>
</evidence>
<accession>A0ABP0CTM7</accession>
<organism evidence="3 4">
    <name type="scientific">Sporothrix bragantina</name>
    <dbReference type="NCBI Taxonomy" id="671064"/>
    <lineage>
        <taxon>Eukaryota</taxon>
        <taxon>Fungi</taxon>
        <taxon>Dikarya</taxon>
        <taxon>Ascomycota</taxon>
        <taxon>Pezizomycotina</taxon>
        <taxon>Sordariomycetes</taxon>
        <taxon>Sordariomycetidae</taxon>
        <taxon>Ophiostomatales</taxon>
        <taxon>Ophiostomataceae</taxon>
        <taxon>Sporothrix</taxon>
    </lineage>
</organism>
<proteinExistence type="predicted"/>
<evidence type="ECO:0000256" key="2">
    <source>
        <dbReference type="SAM" id="SignalP"/>
    </source>
</evidence>
<dbReference type="EMBL" id="CAWUHC010000137">
    <property type="protein sequence ID" value="CAK7235158.1"/>
    <property type="molecule type" value="Genomic_DNA"/>
</dbReference>
<comment type="caution">
    <text evidence="3">The sequence shown here is derived from an EMBL/GenBank/DDBJ whole genome shotgun (WGS) entry which is preliminary data.</text>
</comment>
<feature type="chain" id="PRO_5045397628" evidence="2">
    <location>
        <begin position="27"/>
        <end position="240"/>
    </location>
</feature>
<dbReference type="Proteomes" id="UP001642406">
    <property type="component" value="Unassembled WGS sequence"/>
</dbReference>
<sequence length="240" mass="26942">MPSLFNLILSVCLLAVTLLYLFHSHAVRFQPDSRHSLDSRPRDARTLSANATISRPKWSEDIDIVCYDEERLERHAYGSGPGAVVRGYPAKGGLYVLQKASSVEVEFLGFDRFDTEASSDADTEEALCDNSVYFVWPAKFAYLPTLHPFRYELACEADKQIHVVLDFLVRRVRVGTLFMHDAGPAADVPPREDVAAESQRLAVAKAENKMDRARATPRFRSWKTPQAMPRAPLRTGGPFN</sequence>
<reference evidence="3 4" key="1">
    <citation type="submission" date="2024-01" db="EMBL/GenBank/DDBJ databases">
        <authorList>
            <person name="Allen C."/>
            <person name="Tagirdzhanova G."/>
        </authorList>
    </citation>
    <scope>NUCLEOTIDE SEQUENCE [LARGE SCALE GENOMIC DNA]</scope>
</reference>
<name>A0ABP0CTM7_9PEZI</name>
<keyword evidence="4" id="KW-1185">Reference proteome</keyword>
<gene>
    <name evidence="3" type="ORF">SBRCBS47491_009196</name>
</gene>
<feature type="signal peptide" evidence="2">
    <location>
        <begin position="1"/>
        <end position="26"/>
    </location>
</feature>
<keyword evidence="2" id="KW-0732">Signal</keyword>